<organism evidence="2 3">
    <name type="scientific">Clostridium punense</name>
    <dbReference type="NCBI Taxonomy" id="1054297"/>
    <lineage>
        <taxon>Bacteria</taxon>
        <taxon>Bacillati</taxon>
        <taxon>Bacillota</taxon>
        <taxon>Clostridia</taxon>
        <taxon>Eubacteriales</taxon>
        <taxon>Clostridiaceae</taxon>
        <taxon>Clostridium</taxon>
    </lineage>
</organism>
<evidence type="ECO:0000256" key="1">
    <source>
        <dbReference type="SAM" id="Phobius"/>
    </source>
</evidence>
<dbReference type="Proteomes" id="UP001519308">
    <property type="component" value="Unassembled WGS sequence"/>
</dbReference>
<evidence type="ECO:0000313" key="2">
    <source>
        <dbReference type="EMBL" id="MBP2020584.1"/>
    </source>
</evidence>
<feature type="transmembrane region" description="Helical" evidence="1">
    <location>
        <begin position="15"/>
        <end position="33"/>
    </location>
</feature>
<feature type="transmembrane region" description="Helical" evidence="1">
    <location>
        <begin position="120"/>
        <end position="139"/>
    </location>
</feature>
<keyword evidence="1" id="KW-1133">Transmembrane helix</keyword>
<keyword evidence="3" id="KW-1185">Reference proteome</keyword>
<dbReference type="EMBL" id="JAGGLL010000002">
    <property type="protein sequence ID" value="MBP2020584.1"/>
    <property type="molecule type" value="Genomic_DNA"/>
</dbReference>
<keyword evidence="1" id="KW-0812">Transmembrane</keyword>
<protein>
    <submittedName>
        <fullName evidence="2">Phosphoglycerol transferase MdoB-like AlkP superfamily enzyme</fullName>
    </submittedName>
</protein>
<reference evidence="2 3" key="1">
    <citation type="submission" date="2021-03" db="EMBL/GenBank/DDBJ databases">
        <title>Genomic Encyclopedia of Type Strains, Phase IV (KMG-IV): sequencing the most valuable type-strain genomes for metagenomic binning, comparative biology and taxonomic classification.</title>
        <authorList>
            <person name="Goeker M."/>
        </authorList>
    </citation>
    <scope>NUCLEOTIDE SEQUENCE [LARGE SCALE GENOMIC DNA]</scope>
    <source>
        <strain evidence="2 3">DSM 28650</strain>
    </source>
</reference>
<sequence length="145" mass="16054">MLDFIDELEGFTKKIVAMVLGLISTGLFLFINYKGRDYAKTYDELGFFNFITEVGQFRFFLLFIVILISLALTVCGLIIAFKELVSQNSVFEKIISLILFLTLIVIGGFGAMGAVHYLKVFGLVILGGILFAGFMLSLAPSKDSK</sequence>
<name>A0ABS4K1K8_9CLOT</name>
<feature type="transmembrane region" description="Helical" evidence="1">
    <location>
        <begin position="59"/>
        <end position="82"/>
    </location>
</feature>
<evidence type="ECO:0000313" key="3">
    <source>
        <dbReference type="Proteomes" id="UP001519308"/>
    </source>
</evidence>
<gene>
    <name evidence="2" type="ORF">J2Z44_000368</name>
</gene>
<accession>A0ABS4K1K8</accession>
<feature type="transmembrane region" description="Helical" evidence="1">
    <location>
        <begin position="94"/>
        <end position="114"/>
    </location>
</feature>
<proteinExistence type="predicted"/>
<keyword evidence="1" id="KW-0472">Membrane</keyword>
<dbReference type="RefSeq" id="WP_021283080.1">
    <property type="nucleotide sequence ID" value="NZ_JAGGLL010000002.1"/>
</dbReference>
<comment type="caution">
    <text evidence="2">The sequence shown here is derived from an EMBL/GenBank/DDBJ whole genome shotgun (WGS) entry which is preliminary data.</text>
</comment>